<feature type="domain" description="ABC transporter" evidence="5">
    <location>
        <begin position="4"/>
        <end position="224"/>
    </location>
</feature>
<sequence>MNVIEIKNVSREIKGKKILNDINLDIKKGEIIAILGHNGAGKTTLVNTIMKLAKYSGSIKYSFDKKDVYKKIAYQMQTSSYENEAKVLEVCQLYKKVLQSKIDLQELLKEFNLDKFQNAYIKNLSGGQKQSLSILLTLIGEPEVLIFDELTTGLDSLKRRSIWDIIKKINEFSGTTIILTSHFLDEVEYLAEKVVIMNQGNIEKIGTVSDIVNNQFKDTKKIEFETPCIDNLENVFGRKVKITGSKVSFTYQNNEEDEIYKSVKKLSGTNIVMKNFSFEDAFLQMLGYKLVNGGEILND</sequence>
<comment type="caution">
    <text evidence="6">The sequence shown here is derived from an EMBL/GenBank/DDBJ whole genome shotgun (WGS) entry which is preliminary data.</text>
</comment>
<comment type="similarity">
    <text evidence="1">Belongs to the ABC transporter superfamily.</text>
</comment>
<dbReference type="RefSeq" id="WP_268639222.1">
    <property type="nucleotide sequence ID" value="NZ_JAMDLZ010000041.1"/>
</dbReference>
<keyword evidence="7" id="KW-1185">Reference proteome</keyword>
<dbReference type="CDD" id="cd03230">
    <property type="entry name" value="ABC_DR_subfamily_A"/>
    <property type="match status" value="1"/>
</dbReference>
<dbReference type="EMBL" id="JAMDLZ010000041">
    <property type="protein sequence ID" value="MCY9549243.1"/>
    <property type="molecule type" value="Genomic_DNA"/>
</dbReference>
<dbReference type="InterPro" id="IPR003593">
    <property type="entry name" value="AAA+_ATPase"/>
</dbReference>
<dbReference type="SUPFAM" id="SSF52540">
    <property type="entry name" value="P-loop containing nucleoside triphosphate hydrolases"/>
    <property type="match status" value="1"/>
</dbReference>
<proteinExistence type="inferred from homology"/>
<dbReference type="PROSITE" id="PS50893">
    <property type="entry name" value="ABC_TRANSPORTER_2"/>
    <property type="match status" value="1"/>
</dbReference>
<dbReference type="Gene3D" id="3.40.50.300">
    <property type="entry name" value="P-loop containing nucleotide triphosphate hydrolases"/>
    <property type="match status" value="1"/>
</dbReference>
<accession>A0ABT4EW40</accession>
<evidence type="ECO:0000256" key="1">
    <source>
        <dbReference type="ARBA" id="ARBA00005417"/>
    </source>
</evidence>
<evidence type="ECO:0000313" key="6">
    <source>
        <dbReference type="EMBL" id="MCY9549243.1"/>
    </source>
</evidence>
<dbReference type="PANTHER" id="PTHR42711:SF5">
    <property type="entry name" value="ABC TRANSPORTER ATP-BINDING PROTEIN NATA"/>
    <property type="match status" value="1"/>
</dbReference>
<name>A0ABT4EW40_9BACI</name>
<keyword evidence="3" id="KW-0547">Nucleotide-binding</keyword>
<evidence type="ECO:0000256" key="2">
    <source>
        <dbReference type="ARBA" id="ARBA00022448"/>
    </source>
</evidence>
<dbReference type="Proteomes" id="UP001527052">
    <property type="component" value="Unassembled WGS sequence"/>
</dbReference>
<evidence type="ECO:0000256" key="4">
    <source>
        <dbReference type="ARBA" id="ARBA00022840"/>
    </source>
</evidence>
<dbReference type="GO" id="GO:0005524">
    <property type="term" value="F:ATP binding"/>
    <property type="evidence" value="ECO:0007669"/>
    <property type="project" value="UniProtKB-KW"/>
</dbReference>
<dbReference type="SMART" id="SM00382">
    <property type="entry name" value="AAA"/>
    <property type="match status" value="1"/>
</dbReference>
<organism evidence="6 7">
    <name type="scientific">Lysinibacillus xylanilyticus</name>
    <dbReference type="NCBI Taxonomy" id="582475"/>
    <lineage>
        <taxon>Bacteria</taxon>
        <taxon>Bacillati</taxon>
        <taxon>Bacillota</taxon>
        <taxon>Bacilli</taxon>
        <taxon>Bacillales</taxon>
        <taxon>Bacillaceae</taxon>
        <taxon>Lysinibacillus</taxon>
    </lineage>
</organism>
<dbReference type="InterPro" id="IPR003439">
    <property type="entry name" value="ABC_transporter-like_ATP-bd"/>
</dbReference>
<keyword evidence="2" id="KW-0813">Transport</keyword>
<dbReference type="InterPro" id="IPR050763">
    <property type="entry name" value="ABC_transporter_ATP-binding"/>
</dbReference>
<evidence type="ECO:0000313" key="7">
    <source>
        <dbReference type="Proteomes" id="UP001527052"/>
    </source>
</evidence>
<dbReference type="InterPro" id="IPR027417">
    <property type="entry name" value="P-loop_NTPase"/>
</dbReference>
<evidence type="ECO:0000256" key="3">
    <source>
        <dbReference type="ARBA" id="ARBA00022741"/>
    </source>
</evidence>
<gene>
    <name evidence="6" type="ORF">M5W82_20390</name>
</gene>
<evidence type="ECO:0000259" key="5">
    <source>
        <dbReference type="PROSITE" id="PS50893"/>
    </source>
</evidence>
<reference evidence="6 7" key="1">
    <citation type="submission" date="2022-05" db="EMBL/GenBank/DDBJ databases">
        <title>Genome Sequencing of Bee-Associated Microbes.</title>
        <authorList>
            <person name="Dunlap C."/>
        </authorList>
    </citation>
    <scope>NUCLEOTIDE SEQUENCE [LARGE SCALE GENOMIC DNA]</scope>
    <source>
        <strain evidence="6 7">NRRL BD-083</strain>
    </source>
</reference>
<dbReference type="Pfam" id="PF00005">
    <property type="entry name" value="ABC_tran"/>
    <property type="match status" value="1"/>
</dbReference>
<dbReference type="PANTHER" id="PTHR42711">
    <property type="entry name" value="ABC TRANSPORTER ATP-BINDING PROTEIN"/>
    <property type="match status" value="1"/>
</dbReference>
<keyword evidence="4 6" id="KW-0067">ATP-binding</keyword>
<protein>
    <submittedName>
        <fullName evidence="6">ABC transporter ATP-binding protein</fullName>
    </submittedName>
</protein>